<comment type="catalytic activity">
    <reaction evidence="13">
        <text>Na(+)(in) + ATP + H2O = Na(+)(out) + ADP + phosphate + H(+)</text>
        <dbReference type="Rhea" id="RHEA:14633"/>
        <dbReference type="ChEBI" id="CHEBI:15377"/>
        <dbReference type="ChEBI" id="CHEBI:15378"/>
        <dbReference type="ChEBI" id="CHEBI:29101"/>
        <dbReference type="ChEBI" id="CHEBI:30616"/>
        <dbReference type="ChEBI" id="CHEBI:43474"/>
        <dbReference type="ChEBI" id="CHEBI:456216"/>
        <dbReference type="EC" id="7.2.2.3"/>
    </reaction>
    <physiologicalReaction direction="left-to-right" evidence="13">
        <dbReference type="Rhea" id="RHEA:14634"/>
    </physiologicalReaction>
</comment>
<keyword evidence="3" id="KW-0479">Metal-binding</keyword>
<keyword evidence="8 15" id="KW-1133">Transmembrane helix</keyword>
<evidence type="ECO:0000256" key="15">
    <source>
        <dbReference type="SAM" id="Phobius"/>
    </source>
</evidence>
<evidence type="ECO:0000256" key="11">
    <source>
        <dbReference type="ARBA" id="ARBA00023201"/>
    </source>
</evidence>
<dbReference type="NCBIfam" id="TIGR01494">
    <property type="entry name" value="ATPase_P-type"/>
    <property type="match status" value="2"/>
</dbReference>
<evidence type="ECO:0000313" key="20">
    <source>
        <dbReference type="Proteomes" id="UP000689195"/>
    </source>
</evidence>
<keyword evidence="20" id="KW-1185">Reference proteome</keyword>
<dbReference type="InterPro" id="IPR059000">
    <property type="entry name" value="ATPase_P-type_domA"/>
</dbReference>
<keyword evidence="4" id="KW-0547">Nucleotide-binding</keyword>
<evidence type="ECO:0000256" key="4">
    <source>
        <dbReference type="ARBA" id="ARBA00022741"/>
    </source>
</evidence>
<accession>A0A8S1W787</accession>
<dbReference type="FunFam" id="3.40.50.1000:FF:000001">
    <property type="entry name" value="Phospholipid-transporting ATPase IC"/>
    <property type="match status" value="1"/>
</dbReference>
<keyword evidence="7" id="KW-1278">Translocase</keyword>
<evidence type="ECO:0000256" key="8">
    <source>
        <dbReference type="ARBA" id="ARBA00022989"/>
    </source>
</evidence>
<dbReference type="GO" id="GO:0005388">
    <property type="term" value="F:P-type calcium transporter activity"/>
    <property type="evidence" value="ECO:0007669"/>
    <property type="project" value="TreeGrafter"/>
</dbReference>
<feature type="transmembrane region" description="Helical" evidence="15">
    <location>
        <begin position="1100"/>
        <end position="1120"/>
    </location>
</feature>
<comment type="caution">
    <text evidence="19">The sequence shown here is derived from an EMBL/GenBank/DDBJ whole genome shotgun (WGS) entry which is preliminary data.</text>
</comment>
<dbReference type="GO" id="GO:0008554">
    <property type="term" value="F:P-type sodium transporter activity"/>
    <property type="evidence" value="ECO:0007669"/>
    <property type="project" value="UniProtKB-EC"/>
</dbReference>
<name>A0A8S1W787_9CILI</name>
<feature type="transmembrane region" description="Helical" evidence="15">
    <location>
        <begin position="98"/>
        <end position="121"/>
    </location>
</feature>
<feature type="domain" description="Cation-transporting P-type ATPase C-terminal" evidence="17">
    <location>
        <begin position="839"/>
        <end position="1122"/>
    </location>
</feature>
<organism evidence="19 20">
    <name type="scientific">Paramecium pentaurelia</name>
    <dbReference type="NCBI Taxonomy" id="43138"/>
    <lineage>
        <taxon>Eukaryota</taxon>
        <taxon>Sar</taxon>
        <taxon>Alveolata</taxon>
        <taxon>Ciliophora</taxon>
        <taxon>Intramacronucleata</taxon>
        <taxon>Oligohymenophorea</taxon>
        <taxon>Peniculida</taxon>
        <taxon>Parameciidae</taxon>
        <taxon>Paramecium</taxon>
    </lineage>
</organism>
<dbReference type="InterPro" id="IPR001757">
    <property type="entry name" value="P_typ_ATPase"/>
</dbReference>
<evidence type="ECO:0000256" key="2">
    <source>
        <dbReference type="ARBA" id="ARBA00022692"/>
    </source>
</evidence>
<keyword evidence="11" id="KW-0813">Transport</keyword>
<dbReference type="InterPro" id="IPR006068">
    <property type="entry name" value="ATPase_P-typ_cation-transptr_C"/>
</dbReference>
<dbReference type="InterPro" id="IPR044492">
    <property type="entry name" value="P_typ_ATPase_HD_dom"/>
</dbReference>
<dbReference type="Pfam" id="PF00122">
    <property type="entry name" value="E1-E2_ATPase"/>
    <property type="match status" value="1"/>
</dbReference>
<feature type="transmembrane region" description="Helical" evidence="15">
    <location>
        <begin position="318"/>
        <end position="339"/>
    </location>
</feature>
<sequence>MADEDPMTQQEQLKDDGAEPYGKFRIAKQTLCSIAYMCQERVFAEEVDKLEELGEKLIEEGLCTDFKQGLTMQDQVERERAFGHNRKPKIEPKGYCELWLGALNDFTMKVLCVAAIVSIIVDVSTANESYRKLAWIEGFAILVAVFISTNANAVNDYQKERQFQKLNEVADERKRVTVVRNGKKCDIHMSEVLVGDVVQIFEGMEIPADGFVLEASDLTSDESAMTGETDPIKKNVLGECINRRNQLKEEGGQNTAGHHDVPSPIMMSGTRVLSGEGKMLILVVGDSSCAGKIAALLRQDEPEATPLQMKLTAIAEDIGKFGLISAILIVCVMCLRFGIERGLNDDWENYMVVTIIGYFIIGITVVVVAIPEGLPLAVTLSLAYSTKQMLQDQNLVRKMAACETMGGASMICSDKTGTLTQNKMSLVNVWNDDIIEIDTYSEKQQLTSYFPQNFQEFFIQCAVVNGSAMLRPEPKGSKTEIALLEFIERCSMNYEEQREKYPASTKFPFSSQRKRMSMVLELDGGRRRLVCKGASEMVLAACSQYHSKGNGSIVPMNQELKQKVEKSIETMAGRALRTICLAYKEISAREDLTTKDNKGVYAVEQSDLTLVAVLGIKDILRQEVPRAIQLCRRAGIKVRMVTGDNKLTARAIAKECGIITPGDDQSIVMEGPDFIAKIGGVVCTKCRTAICPCARDSTTAKKENKDVRVDTIANPQEFDKIYPHLDVLARSRPEDKYALVTGLIERGHVVAVTGDGTNDAPALKKADVGFAMGIAGTEVAREAAAIILLDDNFNSIVKAVMWGRNVYDNIKKFLRFQLTANLVSVGLTLIGAAVLSQEILKPIQLLWVNLIMDTLGSLALATEPPSEKLLYRKPHDRNEYIISKKMFKFIVGTAIIQIAVVLIVVFAGDSFLPEYPDEYDLTAFRGIKKRYKYSDHLCKTTFDDLKKYSEESGRPLTLIPDVSRSKDVKTSGACLSSECVCHDGKCYEIMCEECDFETSCTLIASGRLNTPEGGRDYAVFFEDTHEPSRHFTYVFNVFIMLQLFNFLNSRRFNDEINIFEGITKHSAFMIIVPIIFCIQILMVTFGSKAIGLYGNFGLKIQQWLIGIGFGCISIVGCFFLKFIKEDMCCECGSKEINPMETEHKIIALKGDHSSGGLARRYSSLRHDQNPFGSAAHQQHQH</sequence>
<evidence type="ECO:0000259" key="18">
    <source>
        <dbReference type="Pfam" id="PF00690"/>
    </source>
</evidence>
<dbReference type="InterPro" id="IPR018303">
    <property type="entry name" value="ATPase_P-typ_P_site"/>
</dbReference>
<dbReference type="FunFam" id="3.40.50.1000:FF:000191">
    <property type="entry name" value="Calcium-transporting ATPase"/>
    <property type="match status" value="1"/>
</dbReference>
<dbReference type="PANTHER" id="PTHR24093:SF369">
    <property type="entry name" value="CALCIUM-TRANSPORTING ATPASE"/>
    <property type="match status" value="1"/>
</dbReference>
<evidence type="ECO:0000259" key="16">
    <source>
        <dbReference type="Pfam" id="PF00122"/>
    </source>
</evidence>
<protein>
    <recommendedName>
        <fullName evidence="14">P-type sodium-transporting ATPase4</fullName>
        <ecNumber evidence="12">7.2.2.3</ecNumber>
    </recommendedName>
</protein>
<dbReference type="GO" id="GO:0016887">
    <property type="term" value="F:ATP hydrolysis activity"/>
    <property type="evidence" value="ECO:0007669"/>
    <property type="project" value="InterPro"/>
</dbReference>
<feature type="transmembrane region" description="Helical" evidence="15">
    <location>
        <begin position="133"/>
        <end position="154"/>
    </location>
</feature>
<dbReference type="GO" id="GO:0046872">
    <property type="term" value="F:metal ion binding"/>
    <property type="evidence" value="ECO:0007669"/>
    <property type="project" value="UniProtKB-KW"/>
</dbReference>
<evidence type="ECO:0000256" key="10">
    <source>
        <dbReference type="ARBA" id="ARBA00023136"/>
    </source>
</evidence>
<evidence type="ECO:0000259" key="17">
    <source>
        <dbReference type="Pfam" id="PF00689"/>
    </source>
</evidence>
<dbReference type="Proteomes" id="UP000689195">
    <property type="component" value="Unassembled WGS sequence"/>
</dbReference>
<feature type="transmembrane region" description="Helical" evidence="15">
    <location>
        <begin position="351"/>
        <end position="384"/>
    </location>
</feature>
<evidence type="ECO:0000256" key="12">
    <source>
        <dbReference type="ARBA" id="ARBA00035029"/>
    </source>
</evidence>
<feature type="transmembrane region" description="Helical" evidence="15">
    <location>
        <begin position="1068"/>
        <end position="1094"/>
    </location>
</feature>
<reference evidence="19" key="1">
    <citation type="submission" date="2021-01" db="EMBL/GenBank/DDBJ databases">
        <authorList>
            <consortium name="Genoscope - CEA"/>
            <person name="William W."/>
        </authorList>
    </citation>
    <scope>NUCLEOTIDE SEQUENCE</scope>
</reference>
<keyword evidence="2 15" id="KW-0812">Transmembrane</keyword>
<dbReference type="Pfam" id="PF13246">
    <property type="entry name" value="Cation_ATPase"/>
    <property type="match status" value="1"/>
</dbReference>
<keyword evidence="11" id="KW-0406">Ion transport</keyword>
<dbReference type="CDD" id="cd02081">
    <property type="entry name" value="P-type_ATPase_Ca_PMCA-like"/>
    <property type="match status" value="1"/>
</dbReference>
<keyword evidence="11" id="KW-0739">Sodium transport</keyword>
<dbReference type="GO" id="GO:0012505">
    <property type="term" value="C:endomembrane system"/>
    <property type="evidence" value="ECO:0007669"/>
    <property type="project" value="UniProtKB-SubCell"/>
</dbReference>
<dbReference type="PROSITE" id="PS00154">
    <property type="entry name" value="ATPASE_E1_E2"/>
    <property type="match status" value="1"/>
</dbReference>
<evidence type="ECO:0000256" key="14">
    <source>
        <dbReference type="ARBA" id="ARBA00067200"/>
    </source>
</evidence>
<dbReference type="GO" id="GO:0005886">
    <property type="term" value="C:plasma membrane"/>
    <property type="evidence" value="ECO:0007669"/>
    <property type="project" value="TreeGrafter"/>
</dbReference>
<keyword evidence="10 15" id="KW-0472">Membrane</keyword>
<dbReference type="SFLD" id="SFLDG00002">
    <property type="entry name" value="C1.7:_P-type_atpase_like"/>
    <property type="match status" value="1"/>
</dbReference>
<evidence type="ECO:0000256" key="7">
    <source>
        <dbReference type="ARBA" id="ARBA00022967"/>
    </source>
</evidence>
<feature type="transmembrane region" description="Helical" evidence="15">
    <location>
        <begin position="886"/>
        <end position="907"/>
    </location>
</feature>
<dbReference type="SFLD" id="SFLDF00027">
    <property type="entry name" value="p-type_atpase"/>
    <property type="match status" value="1"/>
</dbReference>
<keyword evidence="6" id="KW-0460">Magnesium</keyword>
<dbReference type="Pfam" id="PF00689">
    <property type="entry name" value="Cation_ATPase_C"/>
    <property type="match status" value="1"/>
</dbReference>
<comment type="subcellular location">
    <subcellularLocation>
        <location evidence="1">Endomembrane system</location>
        <topology evidence="1">Multi-pass membrane protein</topology>
    </subcellularLocation>
</comment>
<dbReference type="FunFam" id="3.40.1110.10:FF:000045">
    <property type="entry name" value="Calcium-transporting ATPase"/>
    <property type="match status" value="1"/>
</dbReference>
<feature type="domain" description="P-type ATPase A" evidence="16">
    <location>
        <begin position="174"/>
        <end position="297"/>
    </location>
</feature>
<dbReference type="OrthoDB" id="3352408at2759"/>
<evidence type="ECO:0000256" key="9">
    <source>
        <dbReference type="ARBA" id="ARBA00023053"/>
    </source>
</evidence>
<dbReference type="FunFam" id="2.70.150.10:FF:000061">
    <property type="entry name" value="Calcium-transporting ATPase"/>
    <property type="match status" value="1"/>
</dbReference>
<evidence type="ECO:0000313" key="19">
    <source>
        <dbReference type="EMBL" id="CAD8184422.1"/>
    </source>
</evidence>
<feature type="transmembrane region" description="Helical" evidence="15">
    <location>
        <begin position="1030"/>
        <end position="1047"/>
    </location>
</feature>
<dbReference type="GO" id="GO:0005524">
    <property type="term" value="F:ATP binding"/>
    <property type="evidence" value="ECO:0007669"/>
    <property type="project" value="UniProtKB-KW"/>
</dbReference>
<evidence type="ECO:0000256" key="3">
    <source>
        <dbReference type="ARBA" id="ARBA00022723"/>
    </source>
</evidence>
<proteinExistence type="predicted"/>
<keyword evidence="5" id="KW-0067">ATP-binding</keyword>
<dbReference type="PANTHER" id="PTHR24093">
    <property type="entry name" value="CATION TRANSPORTING ATPASE"/>
    <property type="match status" value="1"/>
</dbReference>
<dbReference type="SFLD" id="SFLDS00003">
    <property type="entry name" value="Haloacid_Dehalogenase"/>
    <property type="match status" value="1"/>
</dbReference>
<dbReference type="EMBL" id="CAJJDO010000083">
    <property type="protein sequence ID" value="CAD8184422.1"/>
    <property type="molecule type" value="Genomic_DNA"/>
</dbReference>
<feature type="domain" description="Cation-transporting P-type ATPase N-terminal" evidence="18">
    <location>
        <begin position="60"/>
        <end position="118"/>
    </location>
</feature>
<dbReference type="AlphaFoldDB" id="A0A8S1W787"/>
<keyword evidence="9" id="KW-0915">Sodium</keyword>
<evidence type="ECO:0000256" key="6">
    <source>
        <dbReference type="ARBA" id="ARBA00022842"/>
    </source>
</evidence>
<gene>
    <name evidence="19" type="ORF">PPENT_87.1.T0830054</name>
</gene>
<evidence type="ECO:0000256" key="5">
    <source>
        <dbReference type="ARBA" id="ARBA00022840"/>
    </source>
</evidence>
<dbReference type="InterPro" id="IPR004014">
    <property type="entry name" value="ATPase_P-typ_cation-transptr_N"/>
</dbReference>
<evidence type="ECO:0000256" key="13">
    <source>
        <dbReference type="ARBA" id="ARBA00049499"/>
    </source>
</evidence>
<dbReference type="Pfam" id="PF00690">
    <property type="entry name" value="Cation_ATPase_N"/>
    <property type="match status" value="1"/>
</dbReference>
<dbReference type="EC" id="7.2.2.3" evidence="12"/>
<evidence type="ECO:0000256" key="1">
    <source>
        <dbReference type="ARBA" id="ARBA00004127"/>
    </source>
</evidence>